<protein>
    <submittedName>
        <fullName evidence="1">Uncharacterized protein</fullName>
    </submittedName>
</protein>
<dbReference type="AlphaFoldDB" id="A0A1H0M811"/>
<name>A0A1H0M811_9CLOT</name>
<keyword evidence="2" id="KW-1185">Reference proteome</keyword>
<dbReference type="OrthoDB" id="2087917at2"/>
<evidence type="ECO:0000313" key="1">
    <source>
        <dbReference type="EMBL" id="SDO76632.1"/>
    </source>
</evidence>
<dbReference type="EMBL" id="FNJM01000001">
    <property type="protein sequence ID" value="SDO76632.1"/>
    <property type="molecule type" value="Genomic_DNA"/>
</dbReference>
<dbReference type="Proteomes" id="UP000198597">
    <property type="component" value="Unassembled WGS sequence"/>
</dbReference>
<sequence>MIDLDKYLKQSVDIKINGEIVEVLQPTARLTKEISKLEQKVTEENYLDTRGKTAHIILNNNASNRIFTMEEVDEIPFKLQDIIIKEITSLVYKADNDPN</sequence>
<dbReference type="RefSeq" id="WP_089965189.1">
    <property type="nucleotide sequence ID" value="NZ_FNJM01000001.1"/>
</dbReference>
<dbReference type="STRING" id="94869.SAMN04488529_101360"/>
<accession>A0A1H0M811</accession>
<proteinExistence type="predicted"/>
<organism evidence="1 2">
    <name type="scientific">Clostridium gasigenes</name>
    <dbReference type="NCBI Taxonomy" id="94869"/>
    <lineage>
        <taxon>Bacteria</taxon>
        <taxon>Bacillati</taxon>
        <taxon>Bacillota</taxon>
        <taxon>Clostridia</taxon>
        <taxon>Eubacteriales</taxon>
        <taxon>Clostridiaceae</taxon>
        <taxon>Clostridium</taxon>
    </lineage>
</organism>
<evidence type="ECO:0000313" key="2">
    <source>
        <dbReference type="Proteomes" id="UP000198597"/>
    </source>
</evidence>
<gene>
    <name evidence="1" type="ORF">SAMN04488529_101360</name>
</gene>
<reference evidence="1 2" key="1">
    <citation type="submission" date="2016-10" db="EMBL/GenBank/DDBJ databases">
        <authorList>
            <person name="de Groot N.N."/>
        </authorList>
    </citation>
    <scope>NUCLEOTIDE SEQUENCE [LARGE SCALE GENOMIC DNA]</scope>
    <source>
        <strain evidence="1 2">DSM 12272</strain>
    </source>
</reference>